<dbReference type="AlphaFoldDB" id="A0A8H6S777"/>
<dbReference type="OrthoDB" id="2269034at2759"/>
<dbReference type="Gene3D" id="3.80.10.10">
    <property type="entry name" value="Ribonuclease Inhibitor"/>
    <property type="match status" value="1"/>
</dbReference>
<accession>A0A8H6S777</accession>
<comment type="caution">
    <text evidence="1">The sequence shown here is derived from an EMBL/GenBank/DDBJ whole genome shotgun (WGS) entry which is preliminary data.</text>
</comment>
<evidence type="ECO:0000313" key="1">
    <source>
        <dbReference type="EMBL" id="KAF7294171.1"/>
    </source>
</evidence>
<name>A0A8H6S777_MYCCL</name>
<sequence>MASTAALRAQIASLDKETSSQRKHLADLETSRDALVSELNRVAVYPVLTLPPEITSEIFIQCLPVPDEPDDGPVRYTYADAPLLLLRVCTTWAHIARSTPPLWSTLNLDVEDWEPEHIGSIVATWLSAARQRQPLSLHISAFDWDELDRASDGLAAFLRSLGTHSTKITTLILRFTPFTLPLFTSAYFVWEALTELHISNESIAERRR</sequence>
<proteinExistence type="predicted"/>
<protein>
    <submittedName>
        <fullName evidence="1">F-box domain-containing protein</fullName>
    </submittedName>
</protein>
<reference evidence="1" key="1">
    <citation type="submission" date="2020-05" db="EMBL/GenBank/DDBJ databases">
        <title>Mycena genomes resolve the evolution of fungal bioluminescence.</title>
        <authorList>
            <person name="Tsai I.J."/>
        </authorList>
    </citation>
    <scope>NUCLEOTIDE SEQUENCE</scope>
    <source>
        <strain evidence="1">110903Hualien_Pintung</strain>
    </source>
</reference>
<organism evidence="1 2">
    <name type="scientific">Mycena chlorophos</name>
    <name type="common">Agaric fungus</name>
    <name type="synonym">Agaricus chlorophos</name>
    <dbReference type="NCBI Taxonomy" id="658473"/>
    <lineage>
        <taxon>Eukaryota</taxon>
        <taxon>Fungi</taxon>
        <taxon>Dikarya</taxon>
        <taxon>Basidiomycota</taxon>
        <taxon>Agaricomycotina</taxon>
        <taxon>Agaricomycetes</taxon>
        <taxon>Agaricomycetidae</taxon>
        <taxon>Agaricales</taxon>
        <taxon>Marasmiineae</taxon>
        <taxon>Mycenaceae</taxon>
        <taxon>Mycena</taxon>
    </lineage>
</organism>
<dbReference type="EMBL" id="JACAZE010000019">
    <property type="protein sequence ID" value="KAF7294171.1"/>
    <property type="molecule type" value="Genomic_DNA"/>
</dbReference>
<evidence type="ECO:0000313" key="2">
    <source>
        <dbReference type="Proteomes" id="UP000613580"/>
    </source>
</evidence>
<dbReference type="InterPro" id="IPR032675">
    <property type="entry name" value="LRR_dom_sf"/>
</dbReference>
<dbReference type="Proteomes" id="UP000613580">
    <property type="component" value="Unassembled WGS sequence"/>
</dbReference>
<gene>
    <name evidence="1" type="ORF">HMN09_01145500</name>
</gene>
<keyword evidence="2" id="KW-1185">Reference proteome</keyword>